<organism evidence="4 5">
    <name type="scientific">Triparma laevis f. longispina</name>
    <dbReference type="NCBI Taxonomy" id="1714387"/>
    <lineage>
        <taxon>Eukaryota</taxon>
        <taxon>Sar</taxon>
        <taxon>Stramenopiles</taxon>
        <taxon>Ochrophyta</taxon>
        <taxon>Bolidophyceae</taxon>
        <taxon>Parmales</taxon>
        <taxon>Triparmaceae</taxon>
        <taxon>Triparma</taxon>
    </lineage>
</organism>
<sequence>MIQIAFTPLKNLVFLIFQTERALVIEITQIFNDPMANDYIFIDVDKISTEGLIPMLLLPVATIFLVLHLQKTGRAESLRGLAKAARLRRQKKDHEKVFDHYKSKKLDHDDFAYLPLEEYSELSRKDVVAALSYRLSTFLSWRKKGGVNALTEELYAEAFAGKKGKGKGSVGLLEGVPITVKDCIGVAGCLSTGGLSVRADPAKISESNAHVVQTLVDQGAIILARGNTSQCMMLPESHNNVWGESKNPWDKTRTPGGSSGGDAVTVATGCVPLSVGSDVGGSIRIPAAFCGIPGFKPTPGRISKLGCMSPRLKDRHGMAMVIPSTIGPMAESVEACKTFCEAVWTDEHFEGDTSLPPKVFDHEEYEKKGKLKLAYFKSDGWFEPCSAALRGLEETVAKLKKAGHKVQEIEFPGDGWKTYQLYVALSAAEGDMKGFTLGLEGEDLIPEYVQLKQASSLPNFLRPLISRLLDKRRGSLVNNSRSGGISSYDLQQRMADVLELRKFWSKTYKELGVDAILHVALPLPALKCGTSGDLTGAFSYTLLGNLILFPAGVVPVTTIHEDEQEYPMENLPENQRDHWAKKAQACMEGSTGMPMSVAIMTDMYRDEKCLRIMKEVERVVDFDETPEAWRE</sequence>
<comment type="similarity">
    <text evidence="1">Belongs to the amidase family.</text>
</comment>
<evidence type="ECO:0000259" key="3">
    <source>
        <dbReference type="Pfam" id="PF01425"/>
    </source>
</evidence>
<keyword evidence="2" id="KW-0378">Hydrolase</keyword>
<dbReference type="GO" id="GO:0004040">
    <property type="term" value="F:amidase activity"/>
    <property type="evidence" value="ECO:0007669"/>
    <property type="project" value="TreeGrafter"/>
</dbReference>
<proteinExistence type="inferred from homology"/>
<dbReference type="InterPro" id="IPR023631">
    <property type="entry name" value="Amidase_dom"/>
</dbReference>
<dbReference type="PANTHER" id="PTHR45847">
    <property type="entry name" value="FATTY ACID AMIDE HYDROLASE"/>
    <property type="match status" value="1"/>
</dbReference>
<dbReference type="GO" id="GO:0017064">
    <property type="term" value="F:fatty acid amide hydrolase activity"/>
    <property type="evidence" value="ECO:0007669"/>
    <property type="project" value="TreeGrafter"/>
</dbReference>
<accession>A0A9W7DP10</accession>
<dbReference type="PROSITE" id="PS00571">
    <property type="entry name" value="AMIDASES"/>
    <property type="match status" value="1"/>
</dbReference>
<dbReference type="SUPFAM" id="SSF75304">
    <property type="entry name" value="Amidase signature (AS) enzymes"/>
    <property type="match status" value="1"/>
</dbReference>
<dbReference type="InterPro" id="IPR052096">
    <property type="entry name" value="Endocannabinoid_amidase"/>
</dbReference>
<dbReference type="EMBL" id="BRXW01000380">
    <property type="protein sequence ID" value="GMH49130.1"/>
    <property type="molecule type" value="Genomic_DNA"/>
</dbReference>
<protein>
    <recommendedName>
        <fullName evidence="3">Amidase domain-containing protein</fullName>
    </recommendedName>
</protein>
<dbReference type="Proteomes" id="UP001165122">
    <property type="component" value="Unassembled WGS sequence"/>
</dbReference>
<dbReference type="PANTHER" id="PTHR45847:SF6">
    <property type="entry name" value="FATTY ACID AMIDE HYDROLASE"/>
    <property type="match status" value="1"/>
</dbReference>
<dbReference type="InterPro" id="IPR036928">
    <property type="entry name" value="AS_sf"/>
</dbReference>
<evidence type="ECO:0000256" key="2">
    <source>
        <dbReference type="ARBA" id="ARBA00022801"/>
    </source>
</evidence>
<name>A0A9W7DP10_9STRA</name>
<dbReference type="Gene3D" id="3.90.1300.10">
    <property type="entry name" value="Amidase signature (AS) domain"/>
    <property type="match status" value="1"/>
</dbReference>
<dbReference type="OrthoDB" id="566138at2759"/>
<dbReference type="Pfam" id="PF01425">
    <property type="entry name" value="Amidase"/>
    <property type="match status" value="1"/>
</dbReference>
<reference evidence="5" key="1">
    <citation type="journal article" date="2023" name="Commun. Biol.">
        <title>Genome analysis of Parmales, the sister group of diatoms, reveals the evolutionary specialization of diatoms from phago-mixotrophs to photoautotrophs.</title>
        <authorList>
            <person name="Ban H."/>
            <person name="Sato S."/>
            <person name="Yoshikawa S."/>
            <person name="Yamada K."/>
            <person name="Nakamura Y."/>
            <person name="Ichinomiya M."/>
            <person name="Sato N."/>
            <person name="Blanc-Mathieu R."/>
            <person name="Endo H."/>
            <person name="Kuwata A."/>
            <person name="Ogata H."/>
        </authorList>
    </citation>
    <scope>NUCLEOTIDE SEQUENCE [LARGE SCALE GENOMIC DNA]</scope>
    <source>
        <strain evidence="5">NIES 3700</strain>
    </source>
</reference>
<dbReference type="InterPro" id="IPR020556">
    <property type="entry name" value="Amidase_CS"/>
</dbReference>
<dbReference type="AlphaFoldDB" id="A0A9W7DP10"/>
<gene>
    <name evidence="4" type="ORF">TrLO_g9951</name>
</gene>
<dbReference type="GO" id="GO:0009062">
    <property type="term" value="P:fatty acid catabolic process"/>
    <property type="evidence" value="ECO:0007669"/>
    <property type="project" value="TreeGrafter"/>
</dbReference>
<feature type="domain" description="Amidase" evidence="3">
    <location>
        <begin position="148"/>
        <end position="610"/>
    </location>
</feature>
<keyword evidence="5" id="KW-1185">Reference proteome</keyword>
<comment type="caution">
    <text evidence="4">The sequence shown here is derived from an EMBL/GenBank/DDBJ whole genome shotgun (WGS) entry which is preliminary data.</text>
</comment>
<evidence type="ECO:0000313" key="5">
    <source>
        <dbReference type="Proteomes" id="UP001165122"/>
    </source>
</evidence>
<evidence type="ECO:0000256" key="1">
    <source>
        <dbReference type="ARBA" id="ARBA00009199"/>
    </source>
</evidence>
<evidence type="ECO:0000313" key="4">
    <source>
        <dbReference type="EMBL" id="GMH49130.1"/>
    </source>
</evidence>